<dbReference type="InterPro" id="IPR004358">
    <property type="entry name" value="Sig_transdc_His_kin-like_C"/>
</dbReference>
<comment type="catalytic activity">
    <reaction evidence="1">
        <text>ATP + protein L-histidine = ADP + protein N-phospho-L-histidine.</text>
        <dbReference type="EC" id="2.7.13.3"/>
    </reaction>
</comment>
<protein>
    <recommendedName>
        <fullName evidence="2">histidine kinase</fullName>
        <ecNumber evidence="2">2.7.13.3</ecNumber>
    </recommendedName>
</protein>
<dbReference type="Pfam" id="PF13589">
    <property type="entry name" value="HATPase_c_3"/>
    <property type="match status" value="1"/>
</dbReference>
<sequence>MITEIEIRKELERILSEDPNNYSKIIELSTKLSSFDKENIRFSVDAGVIDRLGSELVAKQETAVSELVKNAYDADATKVLIKFENSDNIGGTLTIEDNGLGMTREQLINGFMRISSSSKIHNPYSDRYDRKRAGQKGIGRFAVQRLGQKLTITTQTNQNEQAHILSIDWTRYGIDQDLLSISNSIYTKQKNKNEGTILRIEGLKDKWSEASIKRIYNYVNDILQPFPLSEIDEINHVENEEKDLEKDPGFKVQFYKKINDKLISIADDKLMVYNYSTAIFNGYVDNNGKAIYSIESKKLNIDEIHDLSANPEEQDIQFKHLKDIKFRAYYFIYGLDLIPKMQESNIRKLARKQGGIRLYRNGFRVLPYGEASDDWLSLDQSTARRSILPVHANINFFGFVELKDLDNQFNETSSREGLLENDTLIELKNFVYRAIISSVIRIADIRNVKIVSGQTMTEGLYDSVEVRIKNIAFTLEELDREFEKESGNVEVKRNRKKRIDEIKKQITELQKIQEEEKELFLKERSMLRVLSSVGLTIGLFLHEVKDYILNMDNNIAYLIEKLNNDQVIMNRLSILQANVESFQTYTSYFDSVISQNVNRNLKPIDIRRTVDQFSKAIESDLNKNNIKLLKPIIEGNYLFTCPMHPSEWSSILFNLFTNSKKAIRRSNNLGQIEIECGKYDNKVFVKFSDTGDGIKEEIRERIFDEFFTTSLPNTFDNLDSSNENIGTGLGLKIVKDIISSYRGKIYVDEPKDGFSTTIYLEVPLATDKELDKHGL</sequence>
<organism evidence="11 12">
    <name type="scientific">Chryseobacterium shigense</name>
    <dbReference type="NCBI Taxonomy" id="297244"/>
    <lineage>
        <taxon>Bacteria</taxon>
        <taxon>Pseudomonadati</taxon>
        <taxon>Bacteroidota</taxon>
        <taxon>Flavobacteriia</taxon>
        <taxon>Flavobacteriales</taxon>
        <taxon>Weeksellaceae</taxon>
        <taxon>Chryseobacterium group</taxon>
        <taxon>Chryseobacterium</taxon>
    </lineage>
</organism>
<keyword evidence="8" id="KW-0902">Two-component regulatory system</keyword>
<dbReference type="RefSeq" id="WP_084175610.1">
    <property type="nucleotide sequence ID" value="NZ_FTNY01000001.1"/>
</dbReference>
<evidence type="ECO:0000256" key="5">
    <source>
        <dbReference type="ARBA" id="ARBA00022741"/>
    </source>
</evidence>
<keyword evidence="4" id="KW-0808">Transferase</keyword>
<evidence type="ECO:0000313" key="12">
    <source>
        <dbReference type="Proteomes" id="UP000186373"/>
    </source>
</evidence>
<name>A0A1N7I0H3_9FLAO</name>
<dbReference type="Pfam" id="PF02518">
    <property type="entry name" value="HATPase_c"/>
    <property type="match status" value="1"/>
</dbReference>
<dbReference type="Gene3D" id="3.30.565.10">
    <property type="entry name" value="Histidine kinase-like ATPase, C-terminal domain"/>
    <property type="match status" value="2"/>
</dbReference>
<evidence type="ECO:0000256" key="1">
    <source>
        <dbReference type="ARBA" id="ARBA00000085"/>
    </source>
</evidence>
<dbReference type="GO" id="GO:0005524">
    <property type="term" value="F:ATP binding"/>
    <property type="evidence" value="ECO:0007669"/>
    <property type="project" value="UniProtKB-KW"/>
</dbReference>
<dbReference type="InterPro" id="IPR003594">
    <property type="entry name" value="HATPase_dom"/>
</dbReference>
<evidence type="ECO:0000259" key="10">
    <source>
        <dbReference type="PROSITE" id="PS50109"/>
    </source>
</evidence>
<keyword evidence="12" id="KW-1185">Reference proteome</keyword>
<keyword evidence="9" id="KW-0175">Coiled coil</keyword>
<accession>A0A1N7I0H3</accession>
<dbReference type="SUPFAM" id="SSF55874">
    <property type="entry name" value="ATPase domain of HSP90 chaperone/DNA topoisomerase II/histidine kinase"/>
    <property type="match status" value="2"/>
</dbReference>
<dbReference type="GO" id="GO:0004673">
    <property type="term" value="F:protein histidine kinase activity"/>
    <property type="evidence" value="ECO:0007669"/>
    <property type="project" value="UniProtKB-EC"/>
</dbReference>
<dbReference type="Proteomes" id="UP000186373">
    <property type="component" value="Unassembled WGS sequence"/>
</dbReference>
<dbReference type="GO" id="GO:0000160">
    <property type="term" value="P:phosphorelay signal transduction system"/>
    <property type="evidence" value="ECO:0007669"/>
    <property type="project" value="UniProtKB-KW"/>
</dbReference>
<dbReference type="PANTHER" id="PTHR43065">
    <property type="entry name" value="SENSOR HISTIDINE KINASE"/>
    <property type="match status" value="1"/>
</dbReference>
<dbReference type="InterPro" id="IPR005467">
    <property type="entry name" value="His_kinase_dom"/>
</dbReference>
<feature type="coiled-coil region" evidence="9">
    <location>
        <begin position="475"/>
        <end position="519"/>
    </location>
</feature>
<dbReference type="AlphaFoldDB" id="A0A1N7I0H3"/>
<keyword evidence="5" id="KW-0547">Nucleotide-binding</keyword>
<keyword evidence="7" id="KW-0067">ATP-binding</keyword>
<feature type="domain" description="Histidine kinase" evidence="10">
    <location>
        <begin position="539"/>
        <end position="766"/>
    </location>
</feature>
<dbReference type="PANTHER" id="PTHR43065:SF10">
    <property type="entry name" value="PEROXIDE STRESS-ACTIVATED HISTIDINE KINASE MAK3"/>
    <property type="match status" value="1"/>
</dbReference>
<proteinExistence type="predicted"/>
<dbReference type="PROSITE" id="PS50109">
    <property type="entry name" value="HIS_KIN"/>
    <property type="match status" value="1"/>
</dbReference>
<dbReference type="EMBL" id="FTNY01000001">
    <property type="protein sequence ID" value="SIS30521.1"/>
    <property type="molecule type" value="Genomic_DNA"/>
</dbReference>
<dbReference type="SMART" id="SM00387">
    <property type="entry name" value="HATPase_c"/>
    <property type="match status" value="1"/>
</dbReference>
<evidence type="ECO:0000256" key="4">
    <source>
        <dbReference type="ARBA" id="ARBA00022679"/>
    </source>
</evidence>
<evidence type="ECO:0000256" key="6">
    <source>
        <dbReference type="ARBA" id="ARBA00022777"/>
    </source>
</evidence>
<evidence type="ECO:0000256" key="2">
    <source>
        <dbReference type="ARBA" id="ARBA00012438"/>
    </source>
</evidence>
<evidence type="ECO:0000256" key="7">
    <source>
        <dbReference type="ARBA" id="ARBA00022840"/>
    </source>
</evidence>
<evidence type="ECO:0000256" key="3">
    <source>
        <dbReference type="ARBA" id="ARBA00022553"/>
    </source>
</evidence>
<reference evidence="12" key="1">
    <citation type="submission" date="2017-01" db="EMBL/GenBank/DDBJ databases">
        <authorList>
            <person name="Varghese N."/>
            <person name="Submissions S."/>
        </authorList>
    </citation>
    <scope>NUCLEOTIDE SEQUENCE [LARGE SCALE GENOMIC DNA]</scope>
    <source>
        <strain evidence="12">DSM 17126</strain>
    </source>
</reference>
<dbReference type="EC" id="2.7.13.3" evidence="2"/>
<evidence type="ECO:0000256" key="8">
    <source>
        <dbReference type="ARBA" id="ARBA00023012"/>
    </source>
</evidence>
<evidence type="ECO:0000313" key="11">
    <source>
        <dbReference type="EMBL" id="SIS30521.1"/>
    </source>
</evidence>
<gene>
    <name evidence="11" type="ORF">SAMN05421639_101947</name>
</gene>
<evidence type="ECO:0000256" key="9">
    <source>
        <dbReference type="SAM" id="Coils"/>
    </source>
</evidence>
<keyword evidence="6 11" id="KW-0418">Kinase</keyword>
<dbReference type="OrthoDB" id="9816482at2"/>
<dbReference type="PRINTS" id="PR00344">
    <property type="entry name" value="BCTRLSENSOR"/>
</dbReference>
<keyword evidence="3" id="KW-0597">Phosphoprotein</keyword>
<dbReference type="InterPro" id="IPR036890">
    <property type="entry name" value="HATPase_C_sf"/>
</dbReference>